<dbReference type="EMBL" id="PDNB01000084">
    <property type="protein sequence ID" value="PGH10649.1"/>
    <property type="molecule type" value="Genomic_DNA"/>
</dbReference>
<accession>A0A2B7XNU4</accession>
<proteinExistence type="predicted"/>
<name>A0A2B7XNU4_9EURO</name>
<gene>
    <name evidence="1" type="ORF">AJ79_05363</name>
</gene>
<sequence length="73" mass="8541">MPEKQKYSMIRRNVFLSRAPDESVLKKLRRPSMWFCADVMQQGSCLHQWRPVLVPASAMQGSRMHNIKAHTSR</sequence>
<evidence type="ECO:0000313" key="1">
    <source>
        <dbReference type="EMBL" id="PGH10649.1"/>
    </source>
</evidence>
<evidence type="ECO:0000313" key="2">
    <source>
        <dbReference type="Proteomes" id="UP000223968"/>
    </source>
</evidence>
<organism evidence="1 2">
    <name type="scientific">Helicocarpus griseus UAMH5409</name>
    <dbReference type="NCBI Taxonomy" id="1447875"/>
    <lineage>
        <taxon>Eukaryota</taxon>
        <taxon>Fungi</taxon>
        <taxon>Dikarya</taxon>
        <taxon>Ascomycota</taxon>
        <taxon>Pezizomycotina</taxon>
        <taxon>Eurotiomycetes</taxon>
        <taxon>Eurotiomycetidae</taxon>
        <taxon>Onygenales</taxon>
        <taxon>Ajellomycetaceae</taxon>
        <taxon>Helicocarpus</taxon>
    </lineage>
</organism>
<protein>
    <submittedName>
        <fullName evidence="1">Uncharacterized protein</fullName>
    </submittedName>
</protein>
<dbReference type="Proteomes" id="UP000223968">
    <property type="component" value="Unassembled WGS sequence"/>
</dbReference>
<keyword evidence="2" id="KW-1185">Reference proteome</keyword>
<reference evidence="1 2" key="1">
    <citation type="submission" date="2017-10" db="EMBL/GenBank/DDBJ databases">
        <title>Comparative genomics in systemic dimorphic fungi from Ajellomycetaceae.</title>
        <authorList>
            <person name="Munoz J.F."/>
            <person name="Mcewen J.G."/>
            <person name="Clay O.K."/>
            <person name="Cuomo C.A."/>
        </authorList>
    </citation>
    <scope>NUCLEOTIDE SEQUENCE [LARGE SCALE GENOMIC DNA]</scope>
    <source>
        <strain evidence="1 2">UAMH5409</strain>
    </source>
</reference>
<dbReference type="AlphaFoldDB" id="A0A2B7XNU4"/>
<comment type="caution">
    <text evidence="1">The sequence shown here is derived from an EMBL/GenBank/DDBJ whole genome shotgun (WGS) entry which is preliminary data.</text>
</comment>